<protein>
    <submittedName>
        <fullName evidence="1">Uncharacterized protein</fullName>
    </submittedName>
</protein>
<gene>
    <name evidence="1" type="ORF">HPB49_008317</name>
</gene>
<reference evidence="1" key="1">
    <citation type="submission" date="2020-05" db="EMBL/GenBank/DDBJ databases">
        <title>Large-scale comparative analyses of tick genomes elucidate their genetic diversity and vector capacities.</title>
        <authorList>
            <person name="Jia N."/>
            <person name="Wang J."/>
            <person name="Shi W."/>
            <person name="Du L."/>
            <person name="Sun Y."/>
            <person name="Zhan W."/>
            <person name="Jiang J."/>
            <person name="Wang Q."/>
            <person name="Zhang B."/>
            <person name="Ji P."/>
            <person name="Sakyi L.B."/>
            <person name="Cui X."/>
            <person name="Yuan T."/>
            <person name="Jiang B."/>
            <person name="Yang W."/>
            <person name="Lam T.T.-Y."/>
            <person name="Chang Q."/>
            <person name="Ding S."/>
            <person name="Wang X."/>
            <person name="Zhu J."/>
            <person name="Ruan X."/>
            <person name="Zhao L."/>
            <person name="Wei J."/>
            <person name="Que T."/>
            <person name="Du C."/>
            <person name="Cheng J."/>
            <person name="Dai P."/>
            <person name="Han X."/>
            <person name="Huang E."/>
            <person name="Gao Y."/>
            <person name="Liu J."/>
            <person name="Shao H."/>
            <person name="Ye R."/>
            <person name="Li L."/>
            <person name="Wei W."/>
            <person name="Wang X."/>
            <person name="Wang C."/>
            <person name="Yang T."/>
            <person name="Huo Q."/>
            <person name="Li W."/>
            <person name="Guo W."/>
            <person name="Chen H."/>
            <person name="Zhou L."/>
            <person name="Ni X."/>
            <person name="Tian J."/>
            <person name="Zhou Y."/>
            <person name="Sheng Y."/>
            <person name="Liu T."/>
            <person name="Pan Y."/>
            <person name="Xia L."/>
            <person name="Li J."/>
            <person name="Zhao F."/>
            <person name="Cao W."/>
        </authorList>
    </citation>
    <scope>NUCLEOTIDE SEQUENCE</scope>
    <source>
        <strain evidence="1">Dsil-2018</strain>
    </source>
</reference>
<evidence type="ECO:0000313" key="2">
    <source>
        <dbReference type="Proteomes" id="UP000821865"/>
    </source>
</evidence>
<dbReference type="Proteomes" id="UP000821865">
    <property type="component" value="Chromosome 7"/>
</dbReference>
<keyword evidence="2" id="KW-1185">Reference proteome</keyword>
<sequence>MAEKKRKKTAEKWPEVGPLSQTWCLRVPQRFLETMKVAEYSVLNATFYLATNLAADVLYVLSQHSMISKNEVSKGFYCLFFTHKCLALTWAYLAARLLAPVGSTGVIFNILKFMKEIVEETNQVFSWMKNATAVKAREAVSKTSLDVIAGEAFNISRVDYAGPKPPLDEADSFLKNLVVALKHHHTVMAANPPTRLELKLSDYEFTNSLTYVRERKAILVPTLHQNIPYVYLFRVPDFFNYGTLAALIAQILVSEVVGPLQNAWDNETRVKHAEVLSCLAERRRILGFGELKPDGDEPKRALVLSLTMSVRLAYYALMKTFRLQAGTVKVFNEYWPAAEQVFFTRFCLLWCSAGEEANPLTPREKCMLPLYNMEEFVDRYSCKDRANFTTAALCKV</sequence>
<accession>A0ACB8CE23</accession>
<evidence type="ECO:0000313" key="1">
    <source>
        <dbReference type="EMBL" id="KAH7940946.1"/>
    </source>
</evidence>
<proteinExistence type="predicted"/>
<name>A0ACB8CE23_DERSI</name>
<comment type="caution">
    <text evidence="1">The sequence shown here is derived from an EMBL/GenBank/DDBJ whole genome shotgun (WGS) entry which is preliminary data.</text>
</comment>
<dbReference type="EMBL" id="CM023476">
    <property type="protein sequence ID" value="KAH7940946.1"/>
    <property type="molecule type" value="Genomic_DNA"/>
</dbReference>
<organism evidence="1 2">
    <name type="scientific">Dermacentor silvarum</name>
    <name type="common">Tick</name>
    <dbReference type="NCBI Taxonomy" id="543639"/>
    <lineage>
        <taxon>Eukaryota</taxon>
        <taxon>Metazoa</taxon>
        <taxon>Ecdysozoa</taxon>
        <taxon>Arthropoda</taxon>
        <taxon>Chelicerata</taxon>
        <taxon>Arachnida</taxon>
        <taxon>Acari</taxon>
        <taxon>Parasitiformes</taxon>
        <taxon>Ixodida</taxon>
        <taxon>Ixodoidea</taxon>
        <taxon>Ixodidae</taxon>
        <taxon>Rhipicephalinae</taxon>
        <taxon>Dermacentor</taxon>
    </lineage>
</organism>